<keyword evidence="1" id="KW-0472">Membrane</keyword>
<reference evidence="3" key="1">
    <citation type="journal article" date="2019" name="Int. J. Syst. Evol. Microbiol.">
        <title>The Global Catalogue of Microorganisms (GCM) 10K type strain sequencing project: providing services to taxonomists for standard genome sequencing and annotation.</title>
        <authorList>
            <consortium name="The Broad Institute Genomics Platform"/>
            <consortium name="The Broad Institute Genome Sequencing Center for Infectious Disease"/>
            <person name="Wu L."/>
            <person name="Ma J."/>
        </authorList>
    </citation>
    <scope>NUCLEOTIDE SEQUENCE [LARGE SCALE GENOMIC DNA]</scope>
    <source>
        <strain evidence="3">CCUG 53915</strain>
    </source>
</reference>
<keyword evidence="1" id="KW-0812">Transmembrane</keyword>
<evidence type="ECO:0000313" key="3">
    <source>
        <dbReference type="Proteomes" id="UP001597231"/>
    </source>
</evidence>
<proteinExistence type="predicted"/>
<evidence type="ECO:0000256" key="1">
    <source>
        <dbReference type="SAM" id="Phobius"/>
    </source>
</evidence>
<keyword evidence="1" id="KW-1133">Transmembrane helix</keyword>
<dbReference type="EMBL" id="JBHTLT010000034">
    <property type="protein sequence ID" value="MFD1204881.1"/>
    <property type="molecule type" value="Genomic_DNA"/>
</dbReference>
<comment type="caution">
    <text evidence="2">The sequence shown here is derived from an EMBL/GenBank/DDBJ whole genome shotgun (WGS) entry which is preliminary data.</text>
</comment>
<evidence type="ECO:0000313" key="2">
    <source>
        <dbReference type="EMBL" id="MFD1204881.1"/>
    </source>
</evidence>
<protein>
    <submittedName>
        <fullName evidence="2">Uncharacterized protein</fullName>
    </submittedName>
</protein>
<gene>
    <name evidence="2" type="ORF">ACFQ38_07180</name>
</gene>
<accession>A0ABW3TVQ2</accession>
<name>A0ABW3TVQ2_9BACL</name>
<feature type="transmembrane region" description="Helical" evidence="1">
    <location>
        <begin position="96"/>
        <end position="114"/>
    </location>
</feature>
<keyword evidence="3" id="KW-1185">Reference proteome</keyword>
<feature type="transmembrane region" description="Helical" evidence="1">
    <location>
        <begin position="170"/>
        <end position="188"/>
    </location>
</feature>
<feature type="transmembrane region" description="Helical" evidence="1">
    <location>
        <begin position="32"/>
        <end position="49"/>
    </location>
</feature>
<dbReference type="RefSeq" id="WP_231867620.1">
    <property type="nucleotide sequence ID" value="NZ_JBHTLT010000034.1"/>
</dbReference>
<sequence length="196" mass="22549">MGKNQNDKEEIIENLSHIKTLINHKQDYGKQAAPYFIVWGCVWIIGFLISSTGSISVINMTWILLAIVGWLFSGITFLRQKRNYPMPKFLNNQFKMLWIGFLFIFYIFVFLIGSKLLPLSFHHLALYSFLLISILYILLGIVLTRTIFFMGLWLIVLGTATYSFLSDYMYIIFAILGGGCLLLTGILLNRKGIKNE</sequence>
<feature type="transmembrane region" description="Helical" evidence="1">
    <location>
        <begin position="120"/>
        <end position="139"/>
    </location>
</feature>
<dbReference type="Proteomes" id="UP001597231">
    <property type="component" value="Unassembled WGS sequence"/>
</dbReference>
<feature type="transmembrane region" description="Helical" evidence="1">
    <location>
        <begin position="146"/>
        <end position="164"/>
    </location>
</feature>
<feature type="transmembrane region" description="Helical" evidence="1">
    <location>
        <begin position="55"/>
        <end position="75"/>
    </location>
</feature>
<organism evidence="2 3">
    <name type="scientific">Sporosarcina contaminans</name>
    <dbReference type="NCBI Taxonomy" id="633403"/>
    <lineage>
        <taxon>Bacteria</taxon>
        <taxon>Bacillati</taxon>
        <taxon>Bacillota</taxon>
        <taxon>Bacilli</taxon>
        <taxon>Bacillales</taxon>
        <taxon>Caryophanaceae</taxon>
        <taxon>Sporosarcina</taxon>
    </lineage>
</organism>